<dbReference type="InterPro" id="IPR001296">
    <property type="entry name" value="Glyco_trans_1"/>
</dbReference>
<dbReference type="Pfam" id="PF00534">
    <property type="entry name" value="Glycos_transf_1"/>
    <property type="match status" value="1"/>
</dbReference>
<evidence type="ECO:0000259" key="2">
    <source>
        <dbReference type="Pfam" id="PF13439"/>
    </source>
</evidence>
<dbReference type="EMBL" id="CP026309">
    <property type="protein sequence ID" value="AUV81742.1"/>
    <property type="molecule type" value="Genomic_DNA"/>
</dbReference>
<dbReference type="GeneID" id="35592192"/>
<organism evidence="3 4">
    <name type="scientific">Salinigranum rubrum</name>
    <dbReference type="NCBI Taxonomy" id="755307"/>
    <lineage>
        <taxon>Archaea</taxon>
        <taxon>Methanobacteriati</taxon>
        <taxon>Methanobacteriota</taxon>
        <taxon>Stenosarchaea group</taxon>
        <taxon>Halobacteria</taxon>
        <taxon>Halobacteriales</taxon>
        <taxon>Haloferacaceae</taxon>
        <taxon>Salinigranum</taxon>
    </lineage>
</organism>
<evidence type="ECO:0000313" key="4">
    <source>
        <dbReference type="Proteomes" id="UP000236584"/>
    </source>
</evidence>
<evidence type="ECO:0000259" key="1">
    <source>
        <dbReference type="Pfam" id="PF00534"/>
    </source>
</evidence>
<dbReference type="Gene3D" id="3.40.50.2000">
    <property type="entry name" value="Glycogen Phosphorylase B"/>
    <property type="match status" value="2"/>
</dbReference>
<dbReference type="Pfam" id="PF13439">
    <property type="entry name" value="Glyco_transf_4"/>
    <property type="match status" value="1"/>
</dbReference>
<dbReference type="PANTHER" id="PTHR12526">
    <property type="entry name" value="GLYCOSYLTRANSFERASE"/>
    <property type="match status" value="1"/>
</dbReference>
<dbReference type="CDD" id="cd03801">
    <property type="entry name" value="GT4_PimA-like"/>
    <property type="match status" value="1"/>
</dbReference>
<dbReference type="OrthoDB" id="132546at2157"/>
<reference evidence="3 4" key="1">
    <citation type="submission" date="2018-01" db="EMBL/GenBank/DDBJ databases">
        <title>Complete genome sequence of Salinigranum rubrum GX10T, an extremely halophilic archaeon isolated from a marine solar saltern.</title>
        <authorList>
            <person name="Han S."/>
        </authorList>
    </citation>
    <scope>NUCLEOTIDE SEQUENCE [LARGE SCALE GENOMIC DNA]</scope>
    <source>
        <strain evidence="3 4">GX10</strain>
    </source>
</reference>
<dbReference type="PANTHER" id="PTHR12526:SF625">
    <property type="entry name" value="PHOSPHATIDYLINOSITOL GLYCAN-CLASS A"/>
    <property type="match status" value="1"/>
</dbReference>
<gene>
    <name evidence="3" type="ORF">C2R22_08840</name>
</gene>
<feature type="domain" description="Glycosyltransferase subfamily 4-like N-terminal" evidence="2">
    <location>
        <begin position="18"/>
        <end position="168"/>
    </location>
</feature>
<dbReference type="AlphaFoldDB" id="A0A2I8VII4"/>
<evidence type="ECO:0000313" key="3">
    <source>
        <dbReference type="EMBL" id="AUV81742.1"/>
    </source>
</evidence>
<dbReference type="RefSeq" id="WP_103425430.1">
    <property type="nucleotide sequence ID" value="NZ_CP026309.1"/>
</dbReference>
<dbReference type="KEGG" id="srub:C2R22_08840"/>
<dbReference type="InterPro" id="IPR028098">
    <property type="entry name" value="Glyco_trans_4-like_N"/>
</dbReference>
<dbReference type="GO" id="GO:0016757">
    <property type="term" value="F:glycosyltransferase activity"/>
    <property type="evidence" value="ECO:0007669"/>
    <property type="project" value="InterPro"/>
</dbReference>
<dbReference type="Proteomes" id="UP000236584">
    <property type="component" value="Chromosome"/>
</dbReference>
<keyword evidence="3" id="KW-0808">Transferase</keyword>
<dbReference type="SUPFAM" id="SSF53756">
    <property type="entry name" value="UDP-Glycosyltransferase/glycogen phosphorylase"/>
    <property type="match status" value="1"/>
</dbReference>
<accession>A0A2I8VII4</accession>
<sequence length="347" mass="38427">MSLEVLWLGWGYPPNVTGGLDTFVGEMFERFLDRDVDIELVLPAEYAPEGRDNIVGVPTGDGDIITRIGRLSAEFANRAEGKDIVHTHDWFGYGPGSRAMNNTDAKWVTTFHSLSSDRNIDPPQREIETERRVVERCDELIAVSHITARKVNEEYGGESEVIHNGFSTVEPTGRDIKAELGIDGKMLFYVGRHTDQKGISHLIYALEKLRRDDVTLVMGGSGHLTDQLKKFAELLGVEDSIEWVGFVEEKYLGDYYSSADLFVSPSLSEPFGITITEALSVGTRVVATECGAAEVIPESCVVPAEVDSGSLADAIEHGLSLEGPLEYEPRTWDTVVDEHLDFYERIA</sequence>
<feature type="domain" description="Glycosyl transferase family 1" evidence="1">
    <location>
        <begin position="180"/>
        <end position="319"/>
    </location>
</feature>
<protein>
    <submittedName>
        <fullName evidence="3">Glycosyl transferase family 1</fullName>
    </submittedName>
</protein>
<keyword evidence="4" id="KW-1185">Reference proteome</keyword>
<name>A0A2I8VII4_9EURY</name>
<proteinExistence type="predicted"/>